<dbReference type="EMBL" id="BMAV01023603">
    <property type="protein sequence ID" value="GFY79502.1"/>
    <property type="molecule type" value="Genomic_DNA"/>
</dbReference>
<proteinExistence type="predicted"/>
<feature type="compositionally biased region" description="Basic and acidic residues" evidence="1">
    <location>
        <begin position="1"/>
        <end position="11"/>
    </location>
</feature>
<sequence length="185" mass="21240">MAMSHDNHDNLLDMEPWTPTRPSTPTPTQICSRLQQLAKVDQYSTFVKGSASSSEKTQRNQERKTEEREEQRSHRLSTMVQHARGCPLNVTEEPNFLQIQTFYTARTFIYPVVEEHNCGEMSNICLKSGGLYFEAEKNARGTYTCQGHAVMLLNYLFVTSQCINLLLFLIFGNKLKNAIDRILMK</sequence>
<feature type="transmembrane region" description="Helical" evidence="2">
    <location>
        <begin position="152"/>
        <end position="171"/>
    </location>
</feature>
<keyword evidence="2" id="KW-0812">Transmembrane</keyword>
<protein>
    <submittedName>
        <fullName evidence="3">Uncharacterized protein</fullName>
    </submittedName>
</protein>
<feature type="region of interest" description="Disordered" evidence="1">
    <location>
        <begin position="1"/>
        <end position="29"/>
    </location>
</feature>
<evidence type="ECO:0000313" key="4">
    <source>
        <dbReference type="Proteomes" id="UP000886998"/>
    </source>
</evidence>
<accession>A0A8X6YYX2</accession>
<evidence type="ECO:0000256" key="2">
    <source>
        <dbReference type="SAM" id="Phobius"/>
    </source>
</evidence>
<keyword evidence="2" id="KW-1133">Transmembrane helix</keyword>
<keyword evidence="4" id="KW-1185">Reference proteome</keyword>
<comment type="caution">
    <text evidence="3">The sequence shown here is derived from an EMBL/GenBank/DDBJ whole genome shotgun (WGS) entry which is preliminary data.</text>
</comment>
<name>A0A8X6YYX2_9ARAC</name>
<keyword evidence="2" id="KW-0472">Membrane</keyword>
<organism evidence="3 4">
    <name type="scientific">Trichonephila inaurata madagascariensis</name>
    <dbReference type="NCBI Taxonomy" id="2747483"/>
    <lineage>
        <taxon>Eukaryota</taxon>
        <taxon>Metazoa</taxon>
        <taxon>Ecdysozoa</taxon>
        <taxon>Arthropoda</taxon>
        <taxon>Chelicerata</taxon>
        <taxon>Arachnida</taxon>
        <taxon>Araneae</taxon>
        <taxon>Araneomorphae</taxon>
        <taxon>Entelegynae</taxon>
        <taxon>Araneoidea</taxon>
        <taxon>Nephilidae</taxon>
        <taxon>Trichonephila</taxon>
        <taxon>Trichonephila inaurata</taxon>
    </lineage>
</organism>
<gene>
    <name evidence="3" type="primary">AVEN_113352_1</name>
    <name evidence="3" type="ORF">TNIN_244111</name>
</gene>
<feature type="region of interest" description="Disordered" evidence="1">
    <location>
        <begin position="46"/>
        <end position="78"/>
    </location>
</feature>
<feature type="compositionally biased region" description="Basic and acidic residues" evidence="1">
    <location>
        <begin position="56"/>
        <end position="73"/>
    </location>
</feature>
<evidence type="ECO:0000256" key="1">
    <source>
        <dbReference type="SAM" id="MobiDB-lite"/>
    </source>
</evidence>
<feature type="compositionally biased region" description="Polar residues" evidence="1">
    <location>
        <begin position="46"/>
        <end position="55"/>
    </location>
</feature>
<evidence type="ECO:0000313" key="3">
    <source>
        <dbReference type="EMBL" id="GFY79502.1"/>
    </source>
</evidence>
<dbReference type="AlphaFoldDB" id="A0A8X6YYX2"/>
<feature type="compositionally biased region" description="Low complexity" evidence="1">
    <location>
        <begin position="16"/>
        <end position="28"/>
    </location>
</feature>
<dbReference type="Proteomes" id="UP000886998">
    <property type="component" value="Unassembled WGS sequence"/>
</dbReference>
<reference evidence="3" key="1">
    <citation type="submission" date="2020-08" db="EMBL/GenBank/DDBJ databases">
        <title>Multicomponent nature underlies the extraordinary mechanical properties of spider dragline silk.</title>
        <authorList>
            <person name="Kono N."/>
            <person name="Nakamura H."/>
            <person name="Mori M."/>
            <person name="Yoshida Y."/>
            <person name="Ohtoshi R."/>
            <person name="Malay A.D."/>
            <person name="Moran D.A.P."/>
            <person name="Tomita M."/>
            <person name="Numata K."/>
            <person name="Arakawa K."/>
        </authorList>
    </citation>
    <scope>NUCLEOTIDE SEQUENCE</scope>
</reference>